<keyword evidence="1" id="KW-0812">Transmembrane</keyword>
<evidence type="ECO:0000256" key="1">
    <source>
        <dbReference type="SAM" id="Phobius"/>
    </source>
</evidence>
<feature type="transmembrane region" description="Helical" evidence="1">
    <location>
        <begin position="56"/>
        <end position="75"/>
    </location>
</feature>
<dbReference type="RefSeq" id="WP_165095109.1">
    <property type="nucleotide sequence ID" value="NZ_JAAKGU010000001.1"/>
</dbReference>
<proteinExistence type="predicted"/>
<dbReference type="Pfam" id="PF13786">
    <property type="entry name" value="DUF4179"/>
    <property type="match status" value="1"/>
</dbReference>
<reference evidence="3 4" key="1">
    <citation type="submission" date="2020-02" db="EMBL/GenBank/DDBJ databases">
        <authorList>
            <person name="Gao J."/>
            <person name="Sun J."/>
        </authorList>
    </citation>
    <scope>NUCLEOTIDE SEQUENCE [LARGE SCALE GENOMIC DNA]</scope>
    <source>
        <strain evidence="3 4">7124</strain>
    </source>
</reference>
<dbReference type="Gene3D" id="2.60.40.1630">
    <property type="entry name" value="bacillus anthracis domain"/>
    <property type="match status" value="1"/>
</dbReference>
<accession>A0A6M1PH71</accession>
<protein>
    <submittedName>
        <fullName evidence="3">DUF4179 domain-containing protein</fullName>
    </submittedName>
</protein>
<dbReference type="Proteomes" id="UP000480151">
    <property type="component" value="Unassembled WGS sequence"/>
</dbReference>
<evidence type="ECO:0000313" key="4">
    <source>
        <dbReference type="Proteomes" id="UP000480151"/>
    </source>
</evidence>
<dbReference type="InterPro" id="IPR025436">
    <property type="entry name" value="DUF4179"/>
</dbReference>
<dbReference type="AlphaFoldDB" id="A0A6M1PH71"/>
<evidence type="ECO:0000313" key="3">
    <source>
        <dbReference type="EMBL" id="NGM81834.1"/>
    </source>
</evidence>
<feature type="domain" description="DUF4179" evidence="2">
    <location>
        <begin position="49"/>
        <end position="130"/>
    </location>
</feature>
<comment type="caution">
    <text evidence="3">The sequence shown here is derived from an EMBL/GenBank/DDBJ whole genome shotgun (WGS) entry which is preliminary data.</text>
</comment>
<organism evidence="3 4">
    <name type="scientific">Paenibacillus apii</name>
    <dbReference type="NCBI Taxonomy" id="1850370"/>
    <lineage>
        <taxon>Bacteria</taxon>
        <taxon>Bacillati</taxon>
        <taxon>Bacillota</taxon>
        <taxon>Bacilli</taxon>
        <taxon>Bacillales</taxon>
        <taxon>Paenibacillaceae</taxon>
        <taxon>Paenibacillus</taxon>
    </lineage>
</organism>
<dbReference type="EMBL" id="JAAKGU010000001">
    <property type="protein sequence ID" value="NGM81834.1"/>
    <property type="molecule type" value="Genomic_DNA"/>
</dbReference>
<keyword evidence="1" id="KW-1133">Transmembrane helix</keyword>
<keyword evidence="4" id="KW-1185">Reference proteome</keyword>
<evidence type="ECO:0000259" key="2">
    <source>
        <dbReference type="Pfam" id="PF13786"/>
    </source>
</evidence>
<sequence>MKKLEDELRLRLNDDEQVPYPDFDAMWERMQQIQTDQEWKNTSSVPFVRKRKVKRIAVAATLGALLAAAPVYAAVHYDWDTLLRWNSGVQTALKQNLGQELEQSVTRDGITLTLHTAVVDENQTVILYSLDIGKHNKNEFWSFAGISLKDKEGKVVDLQKGSQVWDDKSNRFTGYLQADWTPSGDTEEVELSAHNLRSTSQQEKELALDPGSPELQEIAIRQDGLKSVGVQIFEQGEDKFLLATSVDFDQPETKDWAYPRIAVYKNGAEVHSLPGGTFGTPGEHGEYTMQQYFKRSYLSGGSASYRLLYTKLEQSLEGPWNFDLKLSKEKMKSGTFIKALNTTLEENSQSVLKKMVTTPVQISVAIENSAKWGIMPYQKYELLVGGKTLEGRLWSSEGRKPRIETFRFDRPANLVITPETPIVLVCRYKVTYHGGGEAPVRLTGIGTQKQSLTTNISGYPVKWTYYKQNGDLYVESESASPGFGGVNQTYIGTGKNRIIGKPLTVNFTGDGNNKAIDVYKNFKGTEAEIHMFYYTTDDPDKETRVVLQPGEAAGGGTEQ</sequence>
<gene>
    <name evidence="3" type="ORF">G5B47_05360</name>
</gene>
<name>A0A6M1PH71_9BACL</name>
<keyword evidence="1" id="KW-0472">Membrane</keyword>